<gene>
    <name evidence="5" type="ORF">IAB04_06275</name>
</gene>
<dbReference type="InterPro" id="IPR033120">
    <property type="entry name" value="HOTDOG_ACOT"/>
</dbReference>
<organism evidence="5 6">
    <name type="scientific">Candidatus Avimonoglobus intestinipullorum</name>
    <dbReference type="NCBI Taxonomy" id="2840699"/>
    <lineage>
        <taxon>Bacteria</taxon>
        <taxon>Bacillati</taxon>
        <taxon>Bacillota</taxon>
        <taxon>Clostridia</taxon>
        <taxon>Eubacteriales</taxon>
        <taxon>Candidatus Avimonoglobus</taxon>
    </lineage>
</organism>
<dbReference type="Gene3D" id="3.10.129.10">
    <property type="entry name" value="Hotdog Thioesterase"/>
    <property type="match status" value="1"/>
</dbReference>
<dbReference type="EMBL" id="DVND01000162">
    <property type="protein sequence ID" value="HIU48952.1"/>
    <property type="molecule type" value="Genomic_DNA"/>
</dbReference>
<comment type="similarity">
    <text evidence="1">Belongs to the acyl coenzyme A hydrolase family.</text>
</comment>
<evidence type="ECO:0000256" key="1">
    <source>
        <dbReference type="ARBA" id="ARBA00010458"/>
    </source>
</evidence>
<proteinExistence type="inferred from homology"/>
<evidence type="ECO:0000256" key="2">
    <source>
        <dbReference type="ARBA" id="ARBA00022801"/>
    </source>
</evidence>
<evidence type="ECO:0000313" key="5">
    <source>
        <dbReference type="EMBL" id="HIU48952.1"/>
    </source>
</evidence>
<evidence type="ECO:0000259" key="4">
    <source>
        <dbReference type="PROSITE" id="PS51770"/>
    </source>
</evidence>
<feature type="domain" description="HotDog ACOT-type" evidence="4">
    <location>
        <begin position="6"/>
        <end position="117"/>
    </location>
</feature>
<dbReference type="InterPro" id="IPR040170">
    <property type="entry name" value="Cytosol_ACT"/>
</dbReference>
<dbReference type="PANTHER" id="PTHR11049:SF24">
    <property type="entry name" value="CYTOSOLIC ACYL COENZYME A THIOESTER HYDROLASE"/>
    <property type="match status" value="1"/>
</dbReference>
<dbReference type="PANTHER" id="PTHR11049">
    <property type="entry name" value="ACYL COENZYME A THIOESTER HYDROLASE"/>
    <property type="match status" value="1"/>
</dbReference>
<dbReference type="GO" id="GO:0005829">
    <property type="term" value="C:cytosol"/>
    <property type="evidence" value="ECO:0007669"/>
    <property type="project" value="TreeGrafter"/>
</dbReference>
<dbReference type="CDD" id="cd03442">
    <property type="entry name" value="BFIT_BACH"/>
    <property type="match status" value="1"/>
</dbReference>
<sequence length="155" mass="17750">MERKVSDSYTTQVQIVSQAYLNGFSRLFGGKLMEWIDVVAAVVARRHSGRNVTTVMVDTLQFKAPAYANNIIVLKGKITYVGKTSMEVCVKSYAEDFDGTKRLINTAYLVMVAMDDHERPIEVPRLVLETEQDKADWLAGEKRYKLRKTRKHENF</sequence>
<dbReference type="InterPro" id="IPR006683">
    <property type="entry name" value="Thioestr_dom"/>
</dbReference>
<dbReference type="PROSITE" id="PS51770">
    <property type="entry name" value="HOTDOG_ACOT"/>
    <property type="match status" value="1"/>
</dbReference>
<evidence type="ECO:0000256" key="3">
    <source>
        <dbReference type="PROSITE-ProRule" id="PRU01106"/>
    </source>
</evidence>
<comment type="caution">
    <text evidence="5">The sequence shown here is derived from an EMBL/GenBank/DDBJ whole genome shotgun (WGS) entry which is preliminary data.</text>
</comment>
<accession>A0A9D1S734</accession>
<dbReference type="InterPro" id="IPR029069">
    <property type="entry name" value="HotDog_dom_sf"/>
</dbReference>
<evidence type="ECO:0000313" key="6">
    <source>
        <dbReference type="Proteomes" id="UP000824111"/>
    </source>
</evidence>
<dbReference type="Proteomes" id="UP000824111">
    <property type="component" value="Unassembled WGS sequence"/>
</dbReference>
<dbReference type="GO" id="GO:0009062">
    <property type="term" value="P:fatty acid catabolic process"/>
    <property type="evidence" value="ECO:0007669"/>
    <property type="project" value="TreeGrafter"/>
</dbReference>
<dbReference type="Pfam" id="PF03061">
    <property type="entry name" value="4HBT"/>
    <property type="match status" value="1"/>
</dbReference>
<dbReference type="GO" id="GO:0006637">
    <property type="term" value="P:acyl-CoA metabolic process"/>
    <property type="evidence" value="ECO:0007669"/>
    <property type="project" value="TreeGrafter"/>
</dbReference>
<dbReference type="SUPFAM" id="SSF54637">
    <property type="entry name" value="Thioesterase/thiol ester dehydrase-isomerase"/>
    <property type="match status" value="1"/>
</dbReference>
<dbReference type="GO" id="GO:0052816">
    <property type="term" value="F:long-chain fatty acyl-CoA hydrolase activity"/>
    <property type="evidence" value="ECO:0007669"/>
    <property type="project" value="TreeGrafter"/>
</dbReference>
<reference evidence="5" key="1">
    <citation type="submission" date="2020-10" db="EMBL/GenBank/DDBJ databases">
        <authorList>
            <person name="Gilroy R."/>
        </authorList>
    </citation>
    <scope>NUCLEOTIDE SEQUENCE</scope>
    <source>
        <strain evidence="5">ChiSjej4B22-9803</strain>
    </source>
</reference>
<name>A0A9D1S734_9FIRM</name>
<reference evidence="5" key="2">
    <citation type="journal article" date="2021" name="PeerJ">
        <title>Extensive microbial diversity within the chicken gut microbiome revealed by metagenomics and culture.</title>
        <authorList>
            <person name="Gilroy R."/>
            <person name="Ravi A."/>
            <person name="Getino M."/>
            <person name="Pursley I."/>
            <person name="Horton D.L."/>
            <person name="Alikhan N.F."/>
            <person name="Baker D."/>
            <person name="Gharbi K."/>
            <person name="Hall N."/>
            <person name="Watson M."/>
            <person name="Adriaenssens E.M."/>
            <person name="Foster-Nyarko E."/>
            <person name="Jarju S."/>
            <person name="Secka A."/>
            <person name="Antonio M."/>
            <person name="Oren A."/>
            <person name="Chaudhuri R.R."/>
            <person name="La Ragione R."/>
            <person name="Hildebrand F."/>
            <person name="Pallen M.J."/>
        </authorList>
    </citation>
    <scope>NUCLEOTIDE SEQUENCE</scope>
    <source>
        <strain evidence="5">ChiSjej4B22-9803</strain>
    </source>
</reference>
<protein>
    <submittedName>
        <fullName evidence="5">Acyl-CoA thioesterase</fullName>
    </submittedName>
</protein>
<dbReference type="AlphaFoldDB" id="A0A9D1S734"/>
<keyword evidence="2 3" id="KW-0378">Hydrolase</keyword>